<dbReference type="Gene3D" id="2.30.42.10">
    <property type="match status" value="1"/>
</dbReference>
<dbReference type="Pfam" id="PF17820">
    <property type="entry name" value="PDZ_6"/>
    <property type="match status" value="1"/>
</dbReference>
<organism evidence="2 3">
    <name type="scientific">Acetivibrio clariflavus (strain DSM 19732 / NBRC 101661 / EBR45)</name>
    <name type="common">Clostridium clariflavum</name>
    <dbReference type="NCBI Taxonomy" id="720554"/>
    <lineage>
        <taxon>Bacteria</taxon>
        <taxon>Bacillati</taxon>
        <taxon>Bacillota</taxon>
        <taxon>Clostridia</taxon>
        <taxon>Eubacteriales</taxon>
        <taxon>Oscillospiraceae</taxon>
        <taxon>Acetivibrio</taxon>
    </lineage>
</organism>
<dbReference type="HOGENOM" id="CLU_035713_1_0_9"/>
<dbReference type="InterPro" id="IPR041489">
    <property type="entry name" value="PDZ_6"/>
</dbReference>
<name>G8LW28_ACECE</name>
<reference evidence="3" key="1">
    <citation type="submission" date="2011-12" db="EMBL/GenBank/DDBJ databases">
        <title>Complete sequence of Clostridium clariflavum DSM 19732.</title>
        <authorList>
            <consortium name="US DOE Joint Genome Institute"/>
            <person name="Lucas S."/>
            <person name="Han J."/>
            <person name="Lapidus A."/>
            <person name="Cheng J.-F."/>
            <person name="Goodwin L."/>
            <person name="Pitluck S."/>
            <person name="Peters L."/>
            <person name="Teshima H."/>
            <person name="Detter J.C."/>
            <person name="Han C."/>
            <person name="Tapia R."/>
            <person name="Land M."/>
            <person name="Hauser L."/>
            <person name="Kyrpides N."/>
            <person name="Ivanova N."/>
            <person name="Pagani I."/>
            <person name="Kitzmiller T."/>
            <person name="Lynd L."/>
            <person name="Izquierdo J."/>
            <person name="Woyke T."/>
        </authorList>
    </citation>
    <scope>NUCLEOTIDE SEQUENCE [LARGE SCALE GENOMIC DNA]</scope>
    <source>
        <strain evidence="3">DSM 19732 / NBRC 101661 / EBR45</strain>
    </source>
</reference>
<accession>G8LW28</accession>
<dbReference type="PROSITE" id="PS51494">
    <property type="entry name" value="SPOIVB"/>
    <property type="match status" value="1"/>
</dbReference>
<dbReference type="KEGG" id="ccl:Clocl_2034"/>
<evidence type="ECO:0000313" key="2">
    <source>
        <dbReference type="EMBL" id="AEV68632.1"/>
    </source>
</evidence>
<dbReference type="STRING" id="720554.Clocl_2034"/>
<dbReference type="eggNOG" id="COG0750">
    <property type="taxonomic scope" value="Bacteria"/>
</dbReference>
<dbReference type="InterPro" id="IPR014219">
    <property type="entry name" value="SpoIVB"/>
</dbReference>
<feature type="domain" description="Peptidase S55" evidence="1">
    <location>
        <begin position="200"/>
        <end position="439"/>
    </location>
</feature>
<evidence type="ECO:0000259" key="1">
    <source>
        <dbReference type="PROSITE" id="PS51494"/>
    </source>
</evidence>
<dbReference type="InterPro" id="IPR009003">
    <property type="entry name" value="Peptidase_S1_PA"/>
</dbReference>
<proteinExistence type="predicted"/>
<dbReference type="OrthoDB" id="9765242at2"/>
<dbReference type="InterPro" id="IPR008763">
    <property type="entry name" value="Peptidase_S55"/>
</dbReference>
<gene>
    <name evidence="2" type="ordered locus">Clocl_2034</name>
</gene>
<dbReference type="InterPro" id="IPR036034">
    <property type="entry name" value="PDZ_sf"/>
</dbReference>
<dbReference type="MEROPS" id="S55.001"/>
<sequence length="439" mass="48399" precursor="true">MKYIKSTKRKLGLFIAVCFAVMAITYIRAIYDLPNQLTLFENQENVYHLDSPFLVDIQADKSDIVKLENNKSKKKSLVRLINPVLIKPQRMGTVNISMRILGLIPIKTVQVDVVPYREVVACGNTVGVKLKIEGILVVGMSDIETFEGKKMLPAKDAGIKPGDLIIEANGKPVDSIEALISEIDNSNGQEMKLKLKRDKRTEVITVKPIKSVEDNKYHLGMWVRDSTAGIGTLTFYDPKNNAFGALGHGITDVDTGALMPVENGEIVESNILTIVKGRAGSPGELKGVLIEERKELGIIKKNSPYGIYGVLNKDMLYKFPDKLYPVGLRDEVELGKASILSNIDGKTVDEYEIEIQKISKKPSNKQKGMVIKIKDSELLEKTGGIVQGMSGSPIIQNGKLIGAVTHVLVNDPTRGYGIFIENMLKNTVDEPKYSLNEAS</sequence>
<dbReference type="NCBIfam" id="TIGR02860">
    <property type="entry name" value="spore_IV_B"/>
    <property type="match status" value="1"/>
</dbReference>
<dbReference type="SUPFAM" id="SSF50156">
    <property type="entry name" value="PDZ domain-like"/>
    <property type="match status" value="1"/>
</dbReference>
<dbReference type="SUPFAM" id="SSF50494">
    <property type="entry name" value="Trypsin-like serine proteases"/>
    <property type="match status" value="1"/>
</dbReference>
<dbReference type="EMBL" id="CP003065">
    <property type="protein sequence ID" value="AEV68632.1"/>
    <property type="molecule type" value="Genomic_DNA"/>
</dbReference>
<reference evidence="2 3" key="2">
    <citation type="journal article" date="2012" name="Stand. Genomic Sci.">
        <title>Complete Genome Sequence of Clostridium clariflavum DSM 19732.</title>
        <authorList>
            <person name="Izquierdo J.A."/>
            <person name="Goodwin L."/>
            <person name="Davenport K.W."/>
            <person name="Teshima H."/>
            <person name="Bruce D."/>
            <person name="Detter C."/>
            <person name="Tapia R."/>
            <person name="Han S."/>
            <person name="Land M."/>
            <person name="Hauser L."/>
            <person name="Jeffries C.D."/>
            <person name="Han J."/>
            <person name="Pitluck S."/>
            <person name="Nolan M."/>
            <person name="Chen A."/>
            <person name="Huntemann M."/>
            <person name="Mavromatis K."/>
            <person name="Mikhailova N."/>
            <person name="Liolios K."/>
            <person name="Woyke T."/>
            <person name="Lynd L.R."/>
        </authorList>
    </citation>
    <scope>NUCLEOTIDE SEQUENCE [LARGE SCALE GENOMIC DNA]</scope>
    <source>
        <strain evidence="3">DSM 19732 / NBRC 101661 / EBR45</strain>
    </source>
</reference>
<dbReference type="RefSeq" id="WP_014255212.1">
    <property type="nucleotide sequence ID" value="NC_016627.1"/>
</dbReference>
<dbReference type="AlphaFoldDB" id="G8LW28"/>
<dbReference type="Pfam" id="PF05580">
    <property type="entry name" value="Peptidase_S55"/>
    <property type="match status" value="1"/>
</dbReference>
<dbReference type="Proteomes" id="UP000005435">
    <property type="component" value="Chromosome"/>
</dbReference>
<evidence type="ECO:0000313" key="3">
    <source>
        <dbReference type="Proteomes" id="UP000005435"/>
    </source>
</evidence>
<keyword evidence="3" id="KW-1185">Reference proteome</keyword>
<protein>
    <submittedName>
        <fullName evidence="2">Stage IV sporulation protein B</fullName>
    </submittedName>
</protein>